<feature type="transmembrane region" description="Helical" evidence="9">
    <location>
        <begin position="189"/>
        <end position="211"/>
    </location>
</feature>
<reference evidence="11 12" key="1">
    <citation type="submission" date="2023-11" db="EMBL/GenBank/DDBJ databases">
        <title>Arctic aerobic anoxygenic photoheterotroph Sediminicoccus rosea KRV36 adapts its photosynthesis to long days of polar summer.</title>
        <authorList>
            <person name="Tomasch J."/>
            <person name="Kopejtka K."/>
            <person name="Bily T."/>
            <person name="Gardiner A.T."/>
            <person name="Gardian Z."/>
            <person name="Shivaramu S."/>
            <person name="Koblizek M."/>
            <person name="Engelhardt F."/>
            <person name="Kaftan D."/>
        </authorList>
    </citation>
    <scope>NUCLEOTIDE SEQUENCE [LARGE SCALE GENOMIC DNA]</scope>
    <source>
        <strain evidence="11 12">R-30</strain>
    </source>
</reference>
<dbReference type="GO" id="GO:0005524">
    <property type="term" value="F:ATP binding"/>
    <property type="evidence" value="ECO:0007669"/>
    <property type="project" value="UniProtKB-KW"/>
</dbReference>
<evidence type="ECO:0000256" key="7">
    <source>
        <dbReference type="ARBA" id="ARBA00022840"/>
    </source>
</evidence>
<dbReference type="EMBL" id="CP137852">
    <property type="protein sequence ID" value="WPB85304.1"/>
    <property type="molecule type" value="Genomic_DNA"/>
</dbReference>
<dbReference type="Pfam" id="PF02518">
    <property type="entry name" value="HATPase_c"/>
    <property type="match status" value="1"/>
</dbReference>
<dbReference type="Gene3D" id="3.30.450.20">
    <property type="entry name" value="PAS domain"/>
    <property type="match status" value="1"/>
</dbReference>
<dbReference type="RefSeq" id="WP_318649270.1">
    <property type="nucleotide sequence ID" value="NZ_CP137852.1"/>
</dbReference>
<dbReference type="InterPro" id="IPR035965">
    <property type="entry name" value="PAS-like_dom_sf"/>
</dbReference>
<dbReference type="SUPFAM" id="SSF55785">
    <property type="entry name" value="PYP-like sensor domain (PAS domain)"/>
    <property type="match status" value="1"/>
</dbReference>
<dbReference type="InterPro" id="IPR004358">
    <property type="entry name" value="Sig_transdc_His_kin-like_C"/>
</dbReference>
<dbReference type="InterPro" id="IPR005467">
    <property type="entry name" value="His_kinase_dom"/>
</dbReference>
<dbReference type="SMART" id="SM00388">
    <property type="entry name" value="HisKA"/>
    <property type="match status" value="1"/>
</dbReference>
<dbReference type="PANTHER" id="PTHR43065:SF46">
    <property type="entry name" value="C4-DICARBOXYLATE TRANSPORT SENSOR PROTEIN DCTB"/>
    <property type="match status" value="1"/>
</dbReference>
<keyword evidence="3" id="KW-0597">Phosphoprotein</keyword>
<dbReference type="EC" id="2.7.13.3" evidence="2"/>
<evidence type="ECO:0000256" key="9">
    <source>
        <dbReference type="SAM" id="Phobius"/>
    </source>
</evidence>
<dbReference type="InterPro" id="IPR003661">
    <property type="entry name" value="HisK_dim/P_dom"/>
</dbReference>
<dbReference type="PROSITE" id="PS50109">
    <property type="entry name" value="HIS_KIN"/>
    <property type="match status" value="1"/>
</dbReference>
<feature type="transmembrane region" description="Helical" evidence="9">
    <location>
        <begin position="6"/>
        <end position="26"/>
    </location>
</feature>
<feature type="transmembrane region" description="Helical" evidence="9">
    <location>
        <begin position="38"/>
        <end position="56"/>
    </location>
</feature>
<dbReference type="Proteomes" id="UP001305521">
    <property type="component" value="Chromosome"/>
</dbReference>
<dbReference type="InterPro" id="IPR036890">
    <property type="entry name" value="HATPase_C_sf"/>
</dbReference>
<comment type="catalytic activity">
    <reaction evidence="1">
        <text>ATP + protein L-histidine = ADP + protein N-phospho-L-histidine.</text>
        <dbReference type="EC" id="2.7.13.3"/>
    </reaction>
</comment>
<dbReference type="SUPFAM" id="SSF47384">
    <property type="entry name" value="Homodimeric domain of signal transducing histidine kinase"/>
    <property type="match status" value="1"/>
</dbReference>
<evidence type="ECO:0000313" key="12">
    <source>
        <dbReference type="Proteomes" id="UP001305521"/>
    </source>
</evidence>
<proteinExistence type="predicted"/>
<dbReference type="Gene3D" id="3.30.565.10">
    <property type="entry name" value="Histidine kinase-like ATPase, C-terminal domain"/>
    <property type="match status" value="1"/>
</dbReference>
<dbReference type="Pfam" id="PF00512">
    <property type="entry name" value="HisKA"/>
    <property type="match status" value="1"/>
</dbReference>
<dbReference type="Gene3D" id="1.10.287.130">
    <property type="match status" value="1"/>
</dbReference>
<dbReference type="PANTHER" id="PTHR43065">
    <property type="entry name" value="SENSOR HISTIDINE KINASE"/>
    <property type="match status" value="1"/>
</dbReference>
<accession>A0ABZ0PHU7</accession>
<dbReference type="InterPro" id="IPR036097">
    <property type="entry name" value="HisK_dim/P_sf"/>
</dbReference>
<protein>
    <recommendedName>
        <fullName evidence="2">histidine kinase</fullName>
        <ecNumber evidence="2">2.7.13.3</ecNumber>
    </recommendedName>
</protein>
<keyword evidence="9" id="KW-0812">Transmembrane</keyword>
<keyword evidence="6" id="KW-0418">Kinase</keyword>
<keyword evidence="9" id="KW-1133">Transmembrane helix</keyword>
<organism evidence="11 12">
    <name type="scientific">Sediminicoccus rosea</name>
    <dbReference type="NCBI Taxonomy" id="1225128"/>
    <lineage>
        <taxon>Bacteria</taxon>
        <taxon>Pseudomonadati</taxon>
        <taxon>Pseudomonadota</taxon>
        <taxon>Alphaproteobacteria</taxon>
        <taxon>Acetobacterales</taxon>
        <taxon>Roseomonadaceae</taxon>
        <taxon>Sediminicoccus</taxon>
    </lineage>
</organism>
<evidence type="ECO:0000256" key="4">
    <source>
        <dbReference type="ARBA" id="ARBA00022679"/>
    </source>
</evidence>
<evidence type="ECO:0000256" key="5">
    <source>
        <dbReference type="ARBA" id="ARBA00022741"/>
    </source>
</evidence>
<name>A0ABZ0PHU7_9PROT</name>
<dbReference type="SUPFAM" id="SSF55874">
    <property type="entry name" value="ATPase domain of HSP90 chaperone/DNA topoisomerase II/histidine kinase"/>
    <property type="match status" value="1"/>
</dbReference>
<feature type="domain" description="Histidine kinase" evidence="10">
    <location>
        <begin position="374"/>
        <end position="591"/>
    </location>
</feature>
<feature type="transmembrane region" description="Helical" evidence="9">
    <location>
        <begin position="68"/>
        <end position="88"/>
    </location>
</feature>
<feature type="transmembrane region" description="Helical" evidence="9">
    <location>
        <begin position="100"/>
        <end position="120"/>
    </location>
</feature>
<evidence type="ECO:0000259" key="10">
    <source>
        <dbReference type="PROSITE" id="PS50109"/>
    </source>
</evidence>
<dbReference type="SMART" id="SM00387">
    <property type="entry name" value="HATPase_c"/>
    <property type="match status" value="1"/>
</dbReference>
<keyword evidence="8" id="KW-0902">Two-component regulatory system</keyword>
<feature type="transmembrane region" description="Helical" evidence="9">
    <location>
        <begin position="126"/>
        <end position="147"/>
    </location>
</feature>
<evidence type="ECO:0000256" key="8">
    <source>
        <dbReference type="ARBA" id="ARBA00023012"/>
    </source>
</evidence>
<dbReference type="PRINTS" id="PR00344">
    <property type="entry name" value="BCTRLSENSOR"/>
</dbReference>
<evidence type="ECO:0000256" key="6">
    <source>
        <dbReference type="ARBA" id="ARBA00022777"/>
    </source>
</evidence>
<feature type="transmembrane region" description="Helical" evidence="9">
    <location>
        <begin position="159"/>
        <end position="183"/>
    </location>
</feature>
<gene>
    <name evidence="11" type="ORF">R9Z33_00175</name>
</gene>
<keyword evidence="5" id="KW-0547">Nucleotide-binding</keyword>
<keyword evidence="4" id="KW-0808">Transferase</keyword>
<evidence type="ECO:0000256" key="2">
    <source>
        <dbReference type="ARBA" id="ARBA00012438"/>
    </source>
</evidence>
<evidence type="ECO:0000313" key="11">
    <source>
        <dbReference type="EMBL" id="WPB85304.1"/>
    </source>
</evidence>
<dbReference type="CDD" id="cd00082">
    <property type="entry name" value="HisKA"/>
    <property type="match status" value="1"/>
</dbReference>
<keyword evidence="12" id="KW-1185">Reference proteome</keyword>
<keyword evidence="9" id="KW-0472">Membrane</keyword>
<sequence length="595" mass="62754">MAGLLDAPSILFSAGFIGLVGSVLLVRSSQYSAQRGARAVPAAWIGAAMVQAFASFGHAVRADVPPEFAFSFVNAIQLLAVALLWLGARQLAGHSPPRAIVLLPPLLWLMACLVPGFMAARELRVGSLSILIYGIFAWAILDLVRIYRRHRLRAALDMAMLVGLVVIVLVAIILSSLLFGFGPSEGAEALFIGVPGLLTALYGTTLPFLMLTVAREWDALDEGERRAASLKEGRATVERLHGGLPALIFVREFDADGRTRLLYRGGNVEAVTGFPPGALNDFDNLATLAEDRSPVTRAMENARRSGTATADWSMRRPDGSGVTWLRTSMRVEERRPDGGITLVGYSINITNEREAQARAAASGRLASLGEMATGLAHELTQPLQAIMTGTEMAQLDAQRIEAAGIDARLETVIGQVVRARSIISNLRRFARGEPPGAPVRAIPVEAAIGNVMVLIGGLMRDADIEVVTDIAPDARFVLGHPVALEQVLTNLLINARDALAHAPEGAPRRVTLATEAAEGTVRLRVADTGGGIPPEIAAHVFEPFVTTKGPDNGTGLGLSISHGLVTAMGGTITAGNAVAGAVFTITLPMAAAEGA</sequence>
<evidence type="ECO:0000256" key="1">
    <source>
        <dbReference type="ARBA" id="ARBA00000085"/>
    </source>
</evidence>
<evidence type="ECO:0000256" key="3">
    <source>
        <dbReference type="ARBA" id="ARBA00022553"/>
    </source>
</evidence>
<dbReference type="InterPro" id="IPR003594">
    <property type="entry name" value="HATPase_dom"/>
</dbReference>
<keyword evidence="7 11" id="KW-0067">ATP-binding</keyword>